<dbReference type="HOGENOM" id="CLU_2159895_0_0_1"/>
<protein>
    <submittedName>
        <fullName evidence="2">Uncharacterized protein</fullName>
    </submittedName>
</protein>
<organism evidence="2 3">
    <name type="scientific">Scleroderma citrinum Foug A</name>
    <dbReference type="NCBI Taxonomy" id="1036808"/>
    <lineage>
        <taxon>Eukaryota</taxon>
        <taxon>Fungi</taxon>
        <taxon>Dikarya</taxon>
        <taxon>Basidiomycota</taxon>
        <taxon>Agaricomycotina</taxon>
        <taxon>Agaricomycetes</taxon>
        <taxon>Agaricomycetidae</taxon>
        <taxon>Boletales</taxon>
        <taxon>Sclerodermatineae</taxon>
        <taxon>Sclerodermataceae</taxon>
        <taxon>Scleroderma</taxon>
    </lineage>
</organism>
<name>A0A0C3EB83_9AGAM</name>
<dbReference type="AlphaFoldDB" id="A0A0C3EB83"/>
<dbReference type="InParanoid" id="A0A0C3EB83"/>
<reference evidence="2 3" key="1">
    <citation type="submission" date="2014-04" db="EMBL/GenBank/DDBJ databases">
        <authorList>
            <consortium name="DOE Joint Genome Institute"/>
            <person name="Kuo A."/>
            <person name="Kohler A."/>
            <person name="Nagy L.G."/>
            <person name="Floudas D."/>
            <person name="Copeland A."/>
            <person name="Barry K.W."/>
            <person name="Cichocki N."/>
            <person name="Veneault-Fourrey C."/>
            <person name="LaButti K."/>
            <person name="Lindquist E.A."/>
            <person name="Lipzen A."/>
            <person name="Lundell T."/>
            <person name="Morin E."/>
            <person name="Murat C."/>
            <person name="Sun H."/>
            <person name="Tunlid A."/>
            <person name="Henrissat B."/>
            <person name="Grigoriev I.V."/>
            <person name="Hibbett D.S."/>
            <person name="Martin F."/>
            <person name="Nordberg H.P."/>
            <person name="Cantor M.N."/>
            <person name="Hua S.X."/>
        </authorList>
    </citation>
    <scope>NUCLEOTIDE SEQUENCE [LARGE SCALE GENOMIC DNA]</scope>
    <source>
        <strain evidence="2 3">Foug A</strain>
    </source>
</reference>
<evidence type="ECO:0000256" key="1">
    <source>
        <dbReference type="SAM" id="MobiDB-lite"/>
    </source>
</evidence>
<proteinExistence type="predicted"/>
<gene>
    <name evidence="2" type="ORF">SCLCIDRAFT_1207261</name>
</gene>
<feature type="region of interest" description="Disordered" evidence="1">
    <location>
        <begin position="1"/>
        <end position="23"/>
    </location>
</feature>
<sequence length="111" mass="12421">MSSSEQCHTLTQRTTPGVASSVMNPTRWNSSLSAWVYYWCHNSVIETRCGNFDPVHPQRPLRDQTFCGPMAIRTASTDLPRTPCARRAISQCLAIDLSRPSAFPQEILPGR</sequence>
<evidence type="ECO:0000313" key="3">
    <source>
        <dbReference type="Proteomes" id="UP000053989"/>
    </source>
</evidence>
<keyword evidence="3" id="KW-1185">Reference proteome</keyword>
<evidence type="ECO:0000313" key="2">
    <source>
        <dbReference type="EMBL" id="KIM69995.1"/>
    </source>
</evidence>
<dbReference type="Proteomes" id="UP000053989">
    <property type="component" value="Unassembled WGS sequence"/>
</dbReference>
<reference evidence="3" key="2">
    <citation type="submission" date="2015-01" db="EMBL/GenBank/DDBJ databases">
        <title>Evolutionary Origins and Diversification of the Mycorrhizal Mutualists.</title>
        <authorList>
            <consortium name="DOE Joint Genome Institute"/>
            <consortium name="Mycorrhizal Genomics Consortium"/>
            <person name="Kohler A."/>
            <person name="Kuo A."/>
            <person name="Nagy L.G."/>
            <person name="Floudas D."/>
            <person name="Copeland A."/>
            <person name="Barry K.W."/>
            <person name="Cichocki N."/>
            <person name="Veneault-Fourrey C."/>
            <person name="LaButti K."/>
            <person name="Lindquist E.A."/>
            <person name="Lipzen A."/>
            <person name="Lundell T."/>
            <person name="Morin E."/>
            <person name="Murat C."/>
            <person name="Riley R."/>
            <person name="Ohm R."/>
            <person name="Sun H."/>
            <person name="Tunlid A."/>
            <person name="Henrissat B."/>
            <person name="Grigoriev I.V."/>
            <person name="Hibbett D.S."/>
            <person name="Martin F."/>
        </authorList>
    </citation>
    <scope>NUCLEOTIDE SEQUENCE [LARGE SCALE GENOMIC DNA]</scope>
    <source>
        <strain evidence="3">Foug A</strain>
    </source>
</reference>
<dbReference type="EMBL" id="KN822005">
    <property type="protein sequence ID" value="KIM69995.1"/>
    <property type="molecule type" value="Genomic_DNA"/>
</dbReference>
<accession>A0A0C3EB83</accession>